<evidence type="ECO:0000313" key="1">
    <source>
        <dbReference type="EMBL" id="CAB4181797.1"/>
    </source>
</evidence>
<sequence>MPTYNFLNKKTNEEFSEFMSISAVDDYLKENPHLEQLLTGSPMIVSGRPQKPDNGFRDLLKSIKRSNQRGVSRSTINTF</sequence>
<dbReference type="EMBL" id="LR797022">
    <property type="protein sequence ID" value="CAB4181797.1"/>
    <property type="molecule type" value="Genomic_DNA"/>
</dbReference>
<reference evidence="1" key="1">
    <citation type="submission" date="2020-05" db="EMBL/GenBank/DDBJ databases">
        <authorList>
            <person name="Chiriac C."/>
            <person name="Salcher M."/>
            <person name="Ghai R."/>
            <person name="Kavagutti S V."/>
        </authorList>
    </citation>
    <scope>NUCLEOTIDE SEQUENCE</scope>
</reference>
<proteinExistence type="predicted"/>
<gene>
    <name evidence="1" type="ORF">UFOVP1071_64</name>
</gene>
<name>A0A6J5QHC4_9CAUD</name>
<accession>A0A6J5QHC4</accession>
<organism evidence="1">
    <name type="scientific">uncultured Caudovirales phage</name>
    <dbReference type="NCBI Taxonomy" id="2100421"/>
    <lineage>
        <taxon>Viruses</taxon>
        <taxon>Duplodnaviria</taxon>
        <taxon>Heunggongvirae</taxon>
        <taxon>Uroviricota</taxon>
        <taxon>Caudoviricetes</taxon>
        <taxon>Peduoviridae</taxon>
        <taxon>Maltschvirus</taxon>
        <taxon>Maltschvirus maltsch</taxon>
    </lineage>
</organism>
<protein>
    <submittedName>
        <fullName evidence="1">Uncharacterized protein</fullName>
    </submittedName>
</protein>